<gene>
    <name evidence="3" type="ORF">OKA04_07885</name>
</gene>
<evidence type="ECO:0000313" key="3">
    <source>
        <dbReference type="EMBL" id="MCW1884647.1"/>
    </source>
</evidence>
<organism evidence="3 4">
    <name type="scientific">Luteolibacter flavescens</name>
    <dbReference type="NCBI Taxonomy" id="1859460"/>
    <lineage>
        <taxon>Bacteria</taxon>
        <taxon>Pseudomonadati</taxon>
        <taxon>Verrucomicrobiota</taxon>
        <taxon>Verrucomicrobiia</taxon>
        <taxon>Verrucomicrobiales</taxon>
        <taxon>Verrucomicrobiaceae</taxon>
        <taxon>Luteolibacter</taxon>
    </lineage>
</organism>
<comment type="caution">
    <text evidence="3">The sequence shown here is derived from an EMBL/GenBank/DDBJ whole genome shotgun (WGS) entry which is preliminary data.</text>
</comment>
<dbReference type="Proteomes" id="UP001207930">
    <property type="component" value="Unassembled WGS sequence"/>
</dbReference>
<reference evidence="3 4" key="1">
    <citation type="submission" date="2022-10" db="EMBL/GenBank/DDBJ databases">
        <title>Luteolibacter flavescens strain MCCC 1K03193, whole genome shotgun sequencing project.</title>
        <authorList>
            <person name="Zhao G."/>
            <person name="Shen L."/>
        </authorList>
    </citation>
    <scope>NUCLEOTIDE SEQUENCE [LARGE SCALE GENOMIC DNA]</scope>
    <source>
        <strain evidence="3 4">MCCC 1K03193</strain>
    </source>
</reference>
<evidence type="ECO:0000256" key="2">
    <source>
        <dbReference type="SAM" id="Phobius"/>
    </source>
</evidence>
<feature type="region of interest" description="Disordered" evidence="1">
    <location>
        <begin position="120"/>
        <end position="139"/>
    </location>
</feature>
<sequence>MIVAPPIPLLASTPALRPVFLIVMGAFLLLTAWRMTRGTHGWTPRLILGGALMLAFGYSVVTPLYQAGIILPMGAMGMMGADPDAIVLWHAVRLFSMNVGWLVFGTGMAMHAGLFETAKSPAPVQAPSPRTTPIHGPVA</sequence>
<feature type="transmembrane region" description="Helical" evidence="2">
    <location>
        <begin position="85"/>
        <end position="104"/>
    </location>
</feature>
<keyword evidence="2" id="KW-0472">Membrane</keyword>
<keyword evidence="2" id="KW-1133">Transmembrane helix</keyword>
<dbReference type="EMBL" id="JAPDDS010000003">
    <property type="protein sequence ID" value="MCW1884647.1"/>
    <property type="molecule type" value="Genomic_DNA"/>
</dbReference>
<protein>
    <submittedName>
        <fullName evidence="3">Uncharacterized protein</fullName>
    </submittedName>
</protein>
<name>A0ABT3FMG7_9BACT</name>
<feature type="transmembrane region" description="Helical" evidence="2">
    <location>
        <begin position="45"/>
        <end position="65"/>
    </location>
</feature>
<evidence type="ECO:0000313" key="4">
    <source>
        <dbReference type="Proteomes" id="UP001207930"/>
    </source>
</evidence>
<proteinExistence type="predicted"/>
<evidence type="ECO:0000256" key="1">
    <source>
        <dbReference type="SAM" id="MobiDB-lite"/>
    </source>
</evidence>
<keyword evidence="2" id="KW-0812">Transmembrane</keyword>
<dbReference type="RefSeq" id="WP_264500603.1">
    <property type="nucleotide sequence ID" value="NZ_JAPDDS010000003.1"/>
</dbReference>
<feature type="transmembrane region" description="Helical" evidence="2">
    <location>
        <begin position="15"/>
        <end position="33"/>
    </location>
</feature>
<keyword evidence="4" id="KW-1185">Reference proteome</keyword>
<accession>A0ABT3FMG7</accession>